<dbReference type="GO" id="GO:0051082">
    <property type="term" value="F:unfolded protein binding"/>
    <property type="evidence" value="ECO:0007669"/>
    <property type="project" value="TreeGrafter"/>
</dbReference>
<dbReference type="Proteomes" id="UP000037460">
    <property type="component" value="Unassembled WGS sequence"/>
</dbReference>
<accession>A0A0M0JY88</accession>
<evidence type="ECO:0000259" key="3">
    <source>
        <dbReference type="PROSITE" id="PS51203"/>
    </source>
</evidence>
<protein>
    <submittedName>
        <fullName evidence="4">Nuclear movement protein</fullName>
    </submittedName>
</protein>
<dbReference type="InterPro" id="IPR007052">
    <property type="entry name" value="CS_dom"/>
</dbReference>
<organism evidence="4 5">
    <name type="scientific">Chrysochromulina tobinii</name>
    <dbReference type="NCBI Taxonomy" id="1460289"/>
    <lineage>
        <taxon>Eukaryota</taxon>
        <taxon>Haptista</taxon>
        <taxon>Haptophyta</taxon>
        <taxon>Prymnesiophyceae</taxon>
        <taxon>Prymnesiales</taxon>
        <taxon>Chrysochromulinaceae</taxon>
        <taxon>Chrysochromulina</taxon>
    </lineage>
</organism>
<comment type="subcellular location">
    <subcellularLocation>
        <location evidence="1">Cytoplasm</location>
    </subcellularLocation>
</comment>
<dbReference type="PANTHER" id="PTHR12356:SF3">
    <property type="entry name" value="NUCLEAR MIGRATION PROTEIN NUDC"/>
    <property type="match status" value="1"/>
</dbReference>
<dbReference type="GO" id="GO:0006457">
    <property type="term" value="P:protein folding"/>
    <property type="evidence" value="ECO:0007669"/>
    <property type="project" value="TreeGrafter"/>
</dbReference>
<evidence type="ECO:0000313" key="4">
    <source>
        <dbReference type="EMBL" id="KOO31282.1"/>
    </source>
</evidence>
<dbReference type="InterPro" id="IPR008978">
    <property type="entry name" value="HSP20-like_chaperone"/>
</dbReference>
<dbReference type="Gene3D" id="2.60.40.790">
    <property type="match status" value="1"/>
</dbReference>
<dbReference type="AlphaFoldDB" id="A0A0M0JY88"/>
<evidence type="ECO:0000256" key="2">
    <source>
        <dbReference type="ARBA" id="ARBA00022490"/>
    </source>
</evidence>
<keyword evidence="5" id="KW-1185">Reference proteome</keyword>
<proteinExistence type="predicted"/>
<dbReference type="EMBL" id="JWZX01002050">
    <property type="protein sequence ID" value="KOO31282.1"/>
    <property type="molecule type" value="Genomic_DNA"/>
</dbReference>
<dbReference type="CDD" id="cd06467">
    <property type="entry name" value="p23_NUDC_like"/>
    <property type="match status" value="1"/>
</dbReference>
<reference evidence="5" key="1">
    <citation type="journal article" date="2015" name="PLoS Genet.">
        <title>Genome Sequence and Transcriptome Analyses of Chrysochromulina tobin: Metabolic Tools for Enhanced Algal Fitness in the Prominent Order Prymnesiales (Haptophyceae).</title>
        <authorList>
            <person name="Hovde B.T."/>
            <person name="Deodato C.R."/>
            <person name="Hunsperger H.M."/>
            <person name="Ryken S.A."/>
            <person name="Yost W."/>
            <person name="Jha R.K."/>
            <person name="Patterson J."/>
            <person name="Monnat R.J. Jr."/>
            <person name="Barlow S.B."/>
            <person name="Starkenburg S.R."/>
            <person name="Cattolico R.A."/>
        </authorList>
    </citation>
    <scope>NUCLEOTIDE SEQUENCE</scope>
    <source>
        <strain evidence="5">CCMP291</strain>
    </source>
</reference>
<dbReference type="Pfam" id="PF04969">
    <property type="entry name" value="CS"/>
    <property type="match status" value="1"/>
</dbReference>
<keyword evidence="2" id="KW-0963">Cytoplasm</keyword>
<dbReference type="InterPro" id="IPR037898">
    <property type="entry name" value="NudC_fam"/>
</dbReference>
<name>A0A0M0JY88_9EUKA</name>
<evidence type="ECO:0000313" key="5">
    <source>
        <dbReference type="Proteomes" id="UP000037460"/>
    </source>
</evidence>
<dbReference type="GO" id="GO:0005737">
    <property type="term" value="C:cytoplasm"/>
    <property type="evidence" value="ECO:0007669"/>
    <property type="project" value="UniProtKB-SubCell"/>
</dbReference>
<gene>
    <name evidence="4" type="ORF">Ctob_014013</name>
</gene>
<dbReference type="PROSITE" id="PS51203">
    <property type="entry name" value="CS"/>
    <property type="match status" value="1"/>
</dbReference>
<dbReference type="SUPFAM" id="SSF49764">
    <property type="entry name" value="HSP20-like chaperones"/>
    <property type="match status" value="1"/>
</dbReference>
<feature type="domain" description="CS" evidence="3">
    <location>
        <begin position="196"/>
        <end position="291"/>
    </location>
</feature>
<dbReference type="OrthoDB" id="428655at2759"/>
<dbReference type="PANTHER" id="PTHR12356">
    <property type="entry name" value="NUCLEAR MOVEMENT PROTEIN NUDC"/>
    <property type="match status" value="1"/>
</dbReference>
<sequence>MPFAYALPDDIKEALEGQSAEMKTDKFWRDLAKGIDAGLRFLKEEAEAFDSVSAKEYRKQAIKMLEEAETELEKAANSDLRLWYVAYEKTKEAIMILKDPAKAAAVPKKPGSHVPVVAQGGMGVRGGPSLTPYTAADIAAADAAEAIKAAAAAPSAMPAAAAVTWSKDGTMSSQTVPTPTMPPPPPAKIPFDEAAARANPYKWEQDDEGSVIVSVPVPADAQKSDVTVVFGSTHLKVTVKGHPLQPVLDAALLYPVRTNSCSWSFEGAGAKRKLVATLEKVTAEQQWAHLIENAEGKKAKEIQAMAESIEGIGLKQWGS</sequence>
<comment type="caution">
    <text evidence="4">The sequence shown here is derived from an EMBL/GenBank/DDBJ whole genome shotgun (WGS) entry which is preliminary data.</text>
</comment>
<evidence type="ECO:0000256" key="1">
    <source>
        <dbReference type="ARBA" id="ARBA00004496"/>
    </source>
</evidence>